<evidence type="ECO:0000313" key="1">
    <source>
        <dbReference type="EMBL" id="KAF7808084.1"/>
    </source>
</evidence>
<evidence type="ECO:0000313" key="2">
    <source>
        <dbReference type="Proteomes" id="UP000634136"/>
    </source>
</evidence>
<dbReference type="AlphaFoldDB" id="A0A834W8P9"/>
<protein>
    <submittedName>
        <fullName evidence="1">Nuclear transport factor 2</fullName>
    </submittedName>
</protein>
<name>A0A834W8P9_9FABA</name>
<reference evidence="1" key="1">
    <citation type="submission" date="2020-09" db="EMBL/GenBank/DDBJ databases">
        <title>Genome-Enabled Discovery of Anthraquinone Biosynthesis in Senna tora.</title>
        <authorList>
            <person name="Kang S.-H."/>
            <person name="Pandey R.P."/>
            <person name="Lee C.-M."/>
            <person name="Sim J.-S."/>
            <person name="Jeong J.-T."/>
            <person name="Choi B.-S."/>
            <person name="Jung M."/>
            <person name="Ginzburg D."/>
            <person name="Zhao K."/>
            <person name="Won S.Y."/>
            <person name="Oh T.-J."/>
            <person name="Yu Y."/>
            <person name="Kim N.-H."/>
            <person name="Lee O.R."/>
            <person name="Lee T.-H."/>
            <person name="Bashyal P."/>
            <person name="Kim T.-S."/>
            <person name="Lee W.-H."/>
            <person name="Kawkins C."/>
            <person name="Kim C.-K."/>
            <person name="Kim J.S."/>
            <person name="Ahn B.O."/>
            <person name="Rhee S.Y."/>
            <person name="Sohng J.K."/>
        </authorList>
    </citation>
    <scope>NUCLEOTIDE SEQUENCE</scope>
    <source>
        <tissue evidence="1">Leaf</tissue>
    </source>
</reference>
<gene>
    <name evidence="1" type="ORF">G2W53_040245</name>
</gene>
<keyword evidence="2" id="KW-1185">Reference proteome</keyword>
<sequence length="56" mass="6105">MLLAGKLKIAVNEDEHGRRGRVGGLAIDGDDAVSAIKPKGEARSWHDQFGHDSRCY</sequence>
<proteinExistence type="predicted"/>
<dbReference type="EMBL" id="JAAIUW010000012">
    <property type="protein sequence ID" value="KAF7808084.1"/>
    <property type="molecule type" value="Genomic_DNA"/>
</dbReference>
<accession>A0A834W8P9</accession>
<comment type="caution">
    <text evidence="1">The sequence shown here is derived from an EMBL/GenBank/DDBJ whole genome shotgun (WGS) entry which is preliminary data.</text>
</comment>
<organism evidence="1 2">
    <name type="scientific">Senna tora</name>
    <dbReference type="NCBI Taxonomy" id="362788"/>
    <lineage>
        <taxon>Eukaryota</taxon>
        <taxon>Viridiplantae</taxon>
        <taxon>Streptophyta</taxon>
        <taxon>Embryophyta</taxon>
        <taxon>Tracheophyta</taxon>
        <taxon>Spermatophyta</taxon>
        <taxon>Magnoliopsida</taxon>
        <taxon>eudicotyledons</taxon>
        <taxon>Gunneridae</taxon>
        <taxon>Pentapetalae</taxon>
        <taxon>rosids</taxon>
        <taxon>fabids</taxon>
        <taxon>Fabales</taxon>
        <taxon>Fabaceae</taxon>
        <taxon>Caesalpinioideae</taxon>
        <taxon>Cassia clade</taxon>
        <taxon>Senna</taxon>
    </lineage>
</organism>
<dbReference type="Proteomes" id="UP000634136">
    <property type="component" value="Unassembled WGS sequence"/>
</dbReference>